<dbReference type="RefSeq" id="WP_277537439.1">
    <property type="nucleotide sequence ID" value="NZ_JAPDIA010000008.1"/>
</dbReference>
<dbReference type="AlphaFoldDB" id="A0A9X4KZ14"/>
<keyword evidence="5" id="KW-0449">Lipoprotein</keyword>
<name>A0A9X4KZ14_9BACL</name>
<keyword evidence="4" id="KW-0564">Palmitate</keyword>
<keyword evidence="3" id="KW-0472">Membrane</keyword>
<evidence type="ECO:0000256" key="3">
    <source>
        <dbReference type="ARBA" id="ARBA00023136"/>
    </source>
</evidence>
<keyword evidence="1" id="KW-1003">Cell membrane</keyword>
<evidence type="ECO:0000256" key="1">
    <source>
        <dbReference type="ARBA" id="ARBA00022475"/>
    </source>
</evidence>
<reference evidence="8" key="1">
    <citation type="submission" date="2022-10" db="EMBL/GenBank/DDBJ databases">
        <title>Comparative genomic analysis of Cohnella hashimotonis sp. nov., isolated from the International Space Station.</title>
        <authorList>
            <person name="Simpson A."/>
            <person name="Venkateswaran K."/>
        </authorList>
    </citation>
    <scope>NUCLEOTIDE SEQUENCE</scope>
    <source>
        <strain evidence="8">DSM 28161</strain>
    </source>
</reference>
<sequence>MNKTFFKTGGAIAGAVVLLASVTACGSNNSSSPNSGVSSSDNPSASTSASASASAQASEQIAPKAPVKIKYLTYRVGTHASAKLEAEQIKQFNAKYGNEVEVQVEEIPSDSAYEDKLKILAASGDIPDVVMGKNGINDILIKGNLATPFNDYLSQDPEWAKEIGDEALAANTRDGKVWSISDQKQTVGYFYNKEMFEKAGIKPAQTWDEFMSNNEKLKGAGFVPLALMTGENAWTTNLILASIVGTSGEAGNKFMNTLHPSDFNTPEMIDALGKVKTMLEKYTTKDAIGAGYANAANSFCQAKAAIIANGPWMIGDFSDTTKCAAGFDQKVGIAAFPGNGMISSYEVGYMNGGKTQETRDAAEKFIRFKTGLEGQRIALEFGNVVPVSDQVQPSDELKQKYPLLVESIEVGNQSQVHYGSFDSIVYPNVTDAWKLLYPELVFGKSTAEEIAKKLSEIAAKNK</sequence>
<dbReference type="Pfam" id="PF13416">
    <property type="entry name" value="SBP_bac_8"/>
    <property type="match status" value="1"/>
</dbReference>
<evidence type="ECO:0000256" key="2">
    <source>
        <dbReference type="ARBA" id="ARBA00022729"/>
    </source>
</evidence>
<evidence type="ECO:0000256" key="5">
    <source>
        <dbReference type="ARBA" id="ARBA00023288"/>
    </source>
</evidence>
<gene>
    <name evidence="8" type="ORF">OMP40_32415</name>
</gene>
<feature type="region of interest" description="Disordered" evidence="6">
    <location>
        <begin position="29"/>
        <end position="51"/>
    </location>
</feature>
<evidence type="ECO:0000256" key="6">
    <source>
        <dbReference type="SAM" id="MobiDB-lite"/>
    </source>
</evidence>
<dbReference type="PANTHER" id="PTHR43649">
    <property type="entry name" value="ARABINOSE-BINDING PROTEIN-RELATED"/>
    <property type="match status" value="1"/>
</dbReference>
<dbReference type="EMBL" id="JAPDIA010000008">
    <property type="protein sequence ID" value="MDG0813470.1"/>
    <property type="molecule type" value="Genomic_DNA"/>
</dbReference>
<dbReference type="Gene3D" id="3.40.190.10">
    <property type="entry name" value="Periplasmic binding protein-like II"/>
    <property type="match status" value="2"/>
</dbReference>
<evidence type="ECO:0000256" key="7">
    <source>
        <dbReference type="SAM" id="SignalP"/>
    </source>
</evidence>
<dbReference type="PROSITE" id="PS51257">
    <property type="entry name" value="PROKAR_LIPOPROTEIN"/>
    <property type="match status" value="1"/>
</dbReference>
<dbReference type="Proteomes" id="UP001153404">
    <property type="component" value="Unassembled WGS sequence"/>
</dbReference>
<protein>
    <submittedName>
        <fullName evidence="8">Extracellular solute-binding protein</fullName>
    </submittedName>
</protein>
<keyword evidence="2 7" id="KW-0732">Signal</keyword>
<dbReference type="PANTHER" id="PTHR43649:SF33">
    <property type="entry name" value="POLYGALACTURONAN_RHAMNOGALACTURONAN-BINDING PROTEIN YTCQ"/>
    <property type="match status" value="1"/>
</dbReference>
<evidence type="ECO:0000256" key="4">
    <source>
        <dbReference type="ARBA" id="ARBA00023139"/>
    </source>
</evidence>
<evidence type="ECO:0000313" key="8">
    <source>
        <dbReference type="EMBL" id="MDG0813470.1"/>
    </source>
</evidence>
<dbReference type="SUPFAM" id="SSF53850">
    <property type="entry name" value="Periplasmic binding protein-like II"/>
    <property type="match status" value="1"/>
</dbReference>
<dbReference type="InterPro" id="IPR006059">
    <property type="entry name" value="SBP"/>
</dbReference>
<comment type="caution">
    <text evidence="8">The sequence shown here is derived from an EMBL/GenBank/DDBJ whole genome shotgun (WGS) entry which is preliminary data.</text>
</comment>
<feature type="signal peptide" evidence="7">
    <location>
        <begin position="1"/>
        <end position="26"/>
    </location>
</feature>
<keyword evidence="9" id="KW-1185">Reference proteome</keyword>
<proteinExistence type="predicted"/>
<evidence type="ECO:0000313" key="9">
    <source>
        <dbReference type="Proteomes" id="UP001153404"/>
    </source>
</evidence>
<accession>A0A9X4KZ14</accession>
<organism evidence="8 9">
    <name type="scientific">Cohnella rhizosphaerae</name>
    <dbReference type="NCBI Taxonomy" id="1457232"/>
    <lineage>
        <taxon>Bacteria</taxon>
        <taxon>Bacillati</taxon>
        <taxon>Bacillota</taxon>
        <taxon>Bacilli</taxon>
        <taxon>Bacillales</taxon>
        <taxon>Paenibacillaceae</taxon>
        <taxon>Cohnella</taxon>
    </lineage>
</organism>
<feature type="chain" id="PRO_5040831843" evidence="7">
    <location>
        <begin position="27"/>
        <end position="462"/>
    </location>
</feature>
<dbReference type="InterPro" id="IPR050490">
    <property type="entry name" value="Bact_solute-bd_prot1"/>
</dbReference>